<sequence length="136" mass="15378">MEGPAYCHKLKIEAGYVPPGAALQNTQMLELWVQSDLHDATEYGSEVRNARGPPTNQVNQSSGSHKGGPFKITVSSKTRVEDLRVVIRDIGGILPALQRLSYAGKHMDDAQRTLEHYGVAYWHKRFPHWPIKIRRF</sequence>
<dbReference type="CDD" id="cd17039">
    <property type="entry name" value="Ubl_ubiquitin_like"/>
    <property type="match status" value="1"/>
</dbReference>
<dbReference type="Gene3D" id="3.10.20.90">
    <property type="entry name" value="Phosphatidylinositol 3-kinase Catalytic Subunit, Chain A, domain 1"/>
    <property type="match status" value="1"/>
</dbReference>
<proteinExistence type="predicted"/>
<evidence type="ECO:0000256" key="1">
    <source>
        <dbReference type="SAM" id="MobiDB-lite"/>
    </source>
</evidence>
<feature type="domain" description="Ubiquitin-like" evidence="2">
    <location>
        <begin position="70"/>
        <end position="119"/>
    </location>
</feature>
<name>A0ABQ7GDN5_DUNSA</name>
<feature type="region of interest" description="Disordered" evidence="1">
    <location>
        <begin position="46"/>
        <end position="71"/>
    </location>
</feature>
<keyword evidence="4" id="KW-1185">Reference proteome</keyword>
<evidence type="ECO:0000313" key="4">
    <source>
        <dbReference type="Proteomes" id="UP000815325"/>
    </source>
</evidence>
<protein>
    <recommendedName>
        <fullName evidence="2">Ubiquitin-like domain-containing protein</fullName>
    </recommendedName>
</protein>
<dbReference type="PROSITE" id="PS50053">
    <property type="entry name" value="UBIQUITIN_2"/>
    <property type="match status" value="1"/>
</dbReference>
<dbReference type="EMBL" id="MU069854">
    <property type="protein sequence ID" value="KAF5832720.1"/>
    <property type="molecule type" value="Genomic_DNA"/>
</dbReference>
<evidence type="ECO:0000259" key="2">
    <source>
        <dbReference type="PROSITE" id="PS50053"/>
    </source>
</evidence>
<dbReference type="Pfam" id="PF00240">
    <property type="entry name" value="ubiquitin"/>
    <property type="match status" value="1"/>
</dbReference>
<dbReference type="InterPro" id="IPR000626">
    <property type="entry name" value="Ubiquitin-like_dom"/>
</dbReference>
<gene>
    <name evidence="3" type="ORF">DUNSADRAFT_11302</name>
</gene>
<dbReference type="InterPro" id="IPR029071">
    <property type="entry name" value="Ubiquitin-like_domsf"/>
</dbReference>
<comment type="caution">
    <text evidence="3">The sequence shown here is derived from an EMBL/GenBank/DDBJ whole genome shotgun (WGS) entry which is preliminary data.</text>
</comment>
<dbReference type="SUPFAM" id="SSF54236">
    <property type="entry name" value="Ubiquitin-like"/>
    <property type="match status" value="1"/>
</dbReference>
<reference evidence="3" key="1">
    <citation type="submission" date="2017-08" db="EMBL/GenBank/DDBJ databases">
        <authorList>
            <person name="Polle J.E."/>
            <person name="Barry K."/>
            <person name="Cushman J."/>
            <person name="Schmutz J."/>
            <person name="Tran D."/>
            <person name="Hathwaick L.T."/>
            <person name="Yim W.C."/>
            <person name="Jenkins J."/>
            <person name="Mckie-Krisberg Z.M."/>
            <person name="Prochnik S."/>
            <person name="Lindquist E."/>
            <person name="Dockter R.B."/>
            <person name="Adam C."/>
            <person name="Molina H."/>
            <person name="Bunkerborg J."/>
            <person name="Jin E."/>
            <person name="Buchheim M."/>
            <person name="Magnuson J."/>
        </authorList>
    </citation>
    <scope>NUCLEOTIDE SEQUENCE</scope>
    <source>
        <strain evidence="3">CCAP 19/18</strain>
    </source>
</reference>
<dbReference type="Proteomes" id="UP000815325">
    <property type="component" value="Unassembled WGS sequence"/>
</dbReference>
<organism evidence="3 4">
    <name type="scientific">Dunaliella salina</name>
    <name type="common">Green alga</name>
    <name type="synonym">Protococcus salinus</name>
    <dbReference type="NCBI Taxonomy" id="3046"/>
    <lineage>
        <taxon>Eukaryota</taxon>
        <taxon>Viridiplantae</taxon>
        <taxon>Chlorophyta</taxon>
        <taxon>core chlorophytes</taxon>
        <taxon>Chlorophyceae</taxon>
        <taxon>CS clade</taxon>
        <taxon>Chlamydomonadales</taxon>
        <taxon>Dunaliellaceae</taxon>
        <taxon>Dunaliella</taxon>
    </lineage>
</organism>
<accession>A0ABQ7GDN5</accession>
<evidence type="ECO:0000313" key="3">
    <source>
        <dbReference type="EMBL" id="KAF5832720.1"/>
    </source>
</evidence>
<feature type="compositionally biased region" description="Polar residues" evidence="1">
    <location>
        <begin position="54"/>
        <end position="64"/>
    </location>
</feature>